<proteinExistence type="predicted"/>
<gene>
    <name evidence="2" type="ORF">CQW23_27268</name>
</gene>
<dbReference type="Proteomes" id="UP000224567">
    <property type="component" value="Unassembled WGS sequence"/>
</dbReference>
<dbReference type="AlphaFoldDB" id="A0A2G2VD57"/>
<evidence type="ECO:0000313" key="2">
    <source>
        <dbReference type="EMBL" id="PHT30931.1"/>
    </source>
</evidence>
<evidence type="ECO:0000313" key="3">
    <source>
        <dbReference type="Proteomes" id="UP000224567"/>
    </source>
</evidence>
<feature type="region of interest" description="Disordered" evidence="1">
    <location>
        <begin position="40"/>
        <end position="95"/>
    </location>
</feature>
<accession>A0A2G2VD57</accession>
<reference evidence="2 3" key="1">
    <citation type="journal article" date="2017" name="Genome Biol.">
        <title>New reference genome sequences of hot pepper reveal the massive evolution of plant disease-resistance genes by retroduplication.</title>
        <authorList>
            <person name="Kim S."/>
            <person name="Park J."/>
            <person name="Yeom S.I."/>
            <person name="Kim Y.M."/>
            <person name="Seo E."/>
            <person name="Kim K.T."/>
            <person name="Kim M.S."/>
            <person name="Lee J.M."/>
            <person name="Cheong K."/>
            <person name="Shin H.S."/>
            <person name="Kim S.B."/>
            <person name="Han K."/>
            <person name="Lee J."/>
            <person name="Park M."/>
            <person name="Lee H.A."/>
            <person name="Lee H.Y."/>
            <person name="Lee Y."/>
            <person name="Oh S."/>
            <person name="Lee J.H."/>
            <person name="Choi E."/>
            <person name="Choi E."/>
            <person name="Lee S.E."/>
            <person name="Jeon J."/>
            <person name="Kim H."/>
            <person name="Choi G."/>
            <person name="Song H."/>
            <person name="Lee J."/>
            <person name="Lee S.C."/>
            <person name="Kwon J.K."/>
            <person name="Lee H.Y."/>
            <person name="Koo N."/>
            <person name="Hong Y."/>
            <person name="Kim R.W."/>
            <person name="Kang W.H."/>
            <person name="Huh J.H."/>
            <person name="Kang B.C."/>
            <person name="Yang T.J."/>
            <person name="Lee Y.H."/>
            <person name="Bennetzen J.L."/>
            <person name="Choi D."/>
        </authorList>
    </citation>
    <scope>NUCLEOTIDE SEQUENCE [LARGE SCALE GENOMIC DNA]</scope>
    <source>
        <strain evidence="3">cv. PBC81</strain>
    </source>
</reference>
<sequence>MPFSVSELDGYYNQTIFTMLSNHQAQLKSKGPMSHEIKDITREDPIKQGPRGSRSVGGSRSSGIRKSIPGNQLAKATPPTCPKLKTKIPSSGPAGIQLVEPQFKLSFEVGDNLEDYDGPDKLKEWVSSYRVADSDKLGMRCTGRLTIRPRPPEDFSDCSFEVGAAVDAWWSDG</sequence>
<organism evidence="2 3">
    <name type="scientific">Capsicum baccatum</name>
    <name type="common">Peruvian pepper</name>
    <dbReference type="NCBI Taxonomy" id="33114"/>
    <lineage>
        <taxon>Eukaryota</taxon>
        <taxon>Viridiplantae</taxon>
        <taxon>Streptophyta</taxon>
        <taxon>Embryophyta</taxon>
        <taxon>Tracheophyta</taxon>
        <taxon>Spermatophyta</taxon>
        <taxon>Magnoliopsida</taxon>
        <taxon>eudicotyledons</taxon>
        <taxon>Gunneridae</taxon>
        <taxon>Pentapetalae</taxon>
        <taxon>asterids</taxon>
        <taxon>lamiids</taxon>
        <taxon>Solanales</taxon>
        <taxon>Solanaceae</taxon>
        <taxon>Solanoideae</taxon>
        <taxon>Capsiceae</taxon>
        <taxon>Capsicum</taxon>
    </lineage>
</organism>
<protein>
    <submittedName>
        <fullName evidence="2">Uncharacterized protein</fullName>
    </submittedName>
</protein>
<keyword evidence="3" id="KW-1185">Reference proteome</keyword>
<reference evidence="3" key="2">
    <citation type="journal article" date="2017" name="J. Anim. Genet.">
        <title>Multiple reference genome sequences of hot pepper reveal the massive evolution of plant disease resistance genes by retroduplication.</title>
        <authorList>
            <person name="Kim S."/>
            <person name="Park J."/>
            <person name="Yeom S.-I."/>
            <person name="Kim Y.-M."/>
            <person name="Seo E."/>
            <person name="Kim K.-T."/>
            <person name="Kim M.-S."/>
            <person name="Lee J.M."/>
            <person name="Cheong K."/>
            <person name="Shin H.-S."/>
            <person name="Kim S.-B."/>
            <person name="Han K."/>
            <person name="Lee J."/>
            <person name="Park M."/>
            <person name="Lee H.-A."/>
            <person name="Lee H.-Y."/>
            <person name="Lee Y."/>
            <person name="Oh S."/>
            <person name="Lee J.H."/>
            <person name="Choi E."/>
            <person name="Choi E."/>
            <person name="Lee S.E."/>
            <person name="Jeon J."/>
            <person name="Kim H."/>
            <person name="Choi G."/>
            <person name="Song H."/>
            <person name="Lee J."/>
            <person name="Lee S.-C."/>
            <person name="Kwon J.-K."/>
            <person name="Lee H.-Y."/>
            <person name="Koo N."/>
            <person name="Hong Y."/>
            <person name="Kim R.W."/>
            <person name="Kang W.-H."/>
            <person name="Huh J.H."/>
            <person name="Kang B.-C."/>
            <person name="Yang T.-J."/>
            <person name="Lee Y.-H."/>
            <person name="Bennetzen J.L."/>
            <person name="Choi D."/>
        </authorList>
    </citation>
    <scope>NUCLEOTIDE SEQUENCE [LARGE SCALE GENOMIC DNA]</scope>
    <source>
        <strain evidence="3">cv. PBC81</strain>
    </source>
</reference>
<dbReference type="OrthoDB" id="1883212at2759"/>
<dbReference type="EMBL" id="MLFT02000012">
    <property type="protein sequence ID" value="PHT30931.1"/>
    <property type="molecule type" value="Genomic_DNA"/>
</dbReference>
<feature type="compositionally biased region" description="Low complexity" evidence="1">
    <location>
        <begin position="49"/>
        <end position="70"/>
    </location>
</feature>
<comment type="caution">
    <text evidence="2">The sequence shown here is derived from an EMBL/GenBank/DDBJ whole genome shotgun (WGS) entry which is preliminary data.</text>
</comment>
<evidence type="ECO:0000256" key="1">
    <source>
        <dbReference type="SAM" id="MobiDB-lite"/>
    </source>
</evidence>
<name>A0A2G2VD57_CAPBA</name>
<dbReference type="STRING" id="33114.A0A2G2VD57"/>